<proteinExistence type="predicted"/>
<keyword evidence="3" id="KW-0472">Membrane</keyword>
<feature type="transmembrane region" description="Helical" evidence="3">
    <location>
        <begin position="7"/>
        <end position="28"/>
    </location>
</feature>
<dbReference type="Gene3D" id="3.40.50.12780">
    <property type="entry name" value="N-terminal domain of ligase-like"/>
    <property type="match status" value="1"/>
</dbReference>
<name>A0ABQ8FDX2_9FUNG</name>
<sequence>MDLKFNFDAVSAVIVGGLVTTAACSFLLHKDSDVHPAILRKQSLVSSTRNPSESGIYRSKLTPHGTQLHSSINENKTSSDAFWSCVDQFGHREFVGYLQDGHSCSWISFKDLAQRVLFTGAGLVQATGLTAIAPSGSDPVSSNMVGIWLDNSPEWLITDYAAMSYGLVTVPIDDTMSEDALKYILNHTQMTVIVVGLSHMDKVFSISAVSPSLKTVIVADASSLDDNIISRAKDLHLKLMVFKELEAFGEKHPMDRPQINPMDIFTILYTFGDSGSPKGAMLRNRSIMASGAGRISSLKHGADIGEDDRYLSHLLLSNISERMMVHAMAAHGGKVGLFSGGVDTFETNCEIFQPTVITANAFMLDRWNSKASIMSAKSDCVRGGLFDMATAAKMRLLAQGIVTRSSLWDYLGLSKIQARMGRQVRTIIIDSGRIDPDTLTSIRAMYGVNIIHGYSLAQSCAAGLATLPGDYTFPCGSHVGVPCSSIEYKLVDIKSHGYLVTDPNPRGEICLRGPSVMKGYFKDPESTAKAIDLESGWLHSGDVGEVFPNGTLRIIDRLESLS</sequence>
<dbReference type="PANTHER" id="PTHR43272">
    <property type="entry name" value="LONG-CHAIN-FATTY-ACID--COA LIGASE"/>
    <property type="match status" value="1"/>
</dbReference>
<gene>
    <name evidence="5" type="ORF">BASA50_005083</name>
</gene>
<dbReference type="InterPro" id="IPR042099">
    <property type="entry name" value="ANL_N_sf"/>
</dbReference>
<keyword evidence="2" id="KW-0067">ATP-binding</keyword>
<dbReference type="SUPFAM" id="SSF56801">
    <property type="entry name" value="Acetyl-CoA synthetase-like"/>
    <property type="match status" value="1"/>
</dbReference>
<keyword evidence="3" id="KW-0812">Transmembrane</keyword>
<evidence type="ECO:0000256" key="1">
    <source>
        <dbReference type="ARBA" id="ARBA00022741"/>
    </source>
</evidence>
<dbReference type="Pfam" id="PF00501">
    <property type="entry name" value="AMP-binding"/>
    <property type="match status" value="1"/>
</dbReference>
<evidence type="ECO:0000259" key="4">
    <source>
        <dbReference type="Pfam" id="PF00501"/>
    </source>
</evidence>
<comment type="caution">
    <text evidence="5">The sequence shown here is derived from an EMBL/GenBank/DDBJ whole genome shotgun (WGS) entry which is preliminary data.</text>
</comment>
<dbReference type="PANTHER" id="PTHR43272:SF33">
    <property type="entry name" value="AMP-BINDING DOMAIN-CONTAINING PROTEIN-RELATED"/>
    <property type="match status" value="1"/>
</dbReference>
<dbReference type="EMBL" id="JAFCIX010000227">
    <property type="protein sequence ID" value="KAH6596378.1"/>
    <property type="molecule type" value="Genomic_DNA"/>
</dbReference>
<feature type="domain" description="AMP-dependent synthetase/ligase" evidence="4">
    <location>
        <begin position="88"/>
        <end position="521"/>
    </location>
</feature>
<accession>A0ABQ8FDX2</accession>
<evidence type="ECO:0000313" key="6">
    <source>
        <dbReference type="Proteomes" id="UP001648503"/>
    </source>
</evidence>
<keyword evidence="6" id="KW-1185">Reference proteome</keyword>
<evidence type="ECO:0000256" key="2">
    <source>
        <dbReference type="ARBA" id="ARBA00022840"/>
    </source>
</evidence>
<reference evidence="5 6" key="1">
    <citation type="submission" date="2021-02" db="EMBL/GenBank/DDBJ databases">
        <title>Variation within the Batrachochytrium salamandrivorans European outbreak.</title>
        <authorList>
            <person name="Kelly M."/>
            <person name="Pasmans F."/>
            <person name="Shea T.P."/>
            <person name="Munoz J.F."/>
            <person name="Carranza S."/>
            <person name="Cuomo C.A."/>
            <person name="Martel A."/>
        </authorList>
    </citation>
    <scope>NUCLEOTIDE SEQUENCE [LARGE SCALE GENOMIC DNA]</scope>
    <source>
        <strain evidence="5 6">AMFP18/2</strain>
    </source>
</reference>
<organism evidence="5 6">
    <name type="scientific">Batrachochytrium salamandrivorans</name>
    <dbReference type="NCBI Taxonomy" id="1357716"/>
    <lineage>
        <taxon>Eukaryota</taxon>
        <taxon>Fungi</taxon>
        <taxon>Fungi incertae sedis</taxon>
        <taxon>Chytridiomycota</taxon>
        <taxon>Chytridiomycota incertae sedis</taxon>
        <taxon>Chytridiomycetes</taxon>
        <taxon>Rhizophydiales</taxon>
        <taxon>Rhizophydiales incertae sedis</taxon>
        <taxon>Batrachochytrium</taxon>
    </lineage>
</organism>
<dbReference type="PROSITE" id="PS51257">
    <property type="entry name" value="PROKAR_LIPOPROTEIN"/>
    <property type="match status" value="1"/>
</dbReference>
<keyword evidence="3" id="KW-1133">Transmembrane helix</keyword>
<keyword evidence="1" id="KW-0547">Nucleotide-binding</keyword>
<dbReference type="InterPro" id="IPR000873">
    <property type="entry name" value="AMP-dep_synth/lig_dom"/>
</dbReference>
<evidence type="ECO:0000313" key="5">
    <source>
        <dbReference type="EMBL" id="KAH6596378.1"/>
    </source>
</evidence>
<evidence type="ECO:0000256" key="3">
    <source>
        <dbReference type="SAM" id="Phobius"/>
    </source>
</evidence>
<dbReference type="Proteomes" id="UP001648503">
    <property type="component" value="Unassembled WGS sequence"/>
</dbReference>
<protein>
    <recommendedName>
        <fullName evidence="4">AMP-dependent synthetase/ligase domain-containing protein</fullName>
    </recommendedName>
</protein>